<evidence type="ECO:0000259" key="2">
    <source>
        <dbReference type="Pfam" id="PF26057"/>
    </source>
</evidence>
<evidence type="ECO:0000256" key="1">
    <source>
        <dbReference type="SAM" id="SignalP"/>
    </source>
</evidence>
<feature type="domain" description="DUF8018" evidence="2">
    <location>
        <begin position="74"/>
        <end position="114"/>
    </location>
</feature>
<organism evidence="3">
    <name type="scientific">Solanum lycopersicum</name>
    <name type="common">Tomato</name>
    <name type="synonym">Lycopersicon esculentum</name>
    <dbReference type="NCBI Taxonomy" id="4081"/>
    <lineage>
        <taxon>Eukaryota</taxon>
        <taxon>Viridiplantae</taxon>
        <taxon>Streptophyta</taxon>
        <taxon>Embryophyta</taxon>
        <taxon>Tracheophyta</taxon>
        <taxon>Spermatophyta</taxon>
        <taxon>Magnoliopsida</taxon>
        <taxon>eudicotyledons</taxon>
        <taxon>Gunneridae</taxon>
        <taxon>Pentapetalae</taxon>
        <taxon>asterids</taxon>
        <taxon>lamiids</taxon>
        <taxon>Solanales</taxon>
        <taxon>Solanaceae</taxon>
        <taxon>Solanoideae</taxon>
        <taxon>Solaneae</taxon>
        <taxon>Solanum</taxon>
        <taxon>Solanum subgen. Lycopersicon</taxon>
    </lineage>
</organism>
<evidence type="ECO:0000313" key="4">
    <source>
        <dbReference type="Proteomes" id="UP000004994"/>
    </source>
</evidence>
<keyword evidence="1" id="KW-0732">Signal</keyword>
<dbReference type="PANTHER" id="PTHR35289:SF1">
    <property type="entry name" value="ATP SYNTHASE 9 MITOCHONDRIAL-RELATED"/>
    <property type="match status" value="1"/>
</dbReference>
<sequence length="170" mass="19663">MVMGFLFLVSVDHFLFWDLPATETSTSVDQPEIEPRHVDLAIQVAPCGNEVRPSNQPPRVSVYQVEIPNQYSYIPPIEIMYLDKIEAKDLFEVKVQILRIMEVLDPTEDCLGRGFLDKLHTLLSDLESSRVNYDRVLFSRQRIDKSNGGRILFFRISNRVESTISVDYLR</sequence>
<dbReference type="PANTHER" id="PTHR35289">
    <property type="entry name" value="TRANSMEMBRANE PROTEIN"/>
    <property type="match status" value="1"/>
</dbReference>
<protein>
    <recommendedName>
        <fullName evidence="2">DUF8018 domain-containing protein</fullName>
    </recommendedName>
</protein>
<accession>A0A3Q7J6Y2</accession>
<dbReference type="InParanoid" id="A0A3Q7J6Y2"/>
<name>A0A3Q7J6Y2_SOLLC</name>
<feature type="signal peptide" evidence="1">
    <location>
        <begin position="1"/>
        <end position="24"/>
    </location>
</feature>
<feature type="chain" id="PRO_5018618792" description="DUF8018 domain-containing protein" evidence="1">
    <location>
        <begin position="25"/>
        <end position="170"/>
    </location>
</feature>
<evidence type="ECO:0000313" key="3">
    <source>
        <dbReference type="EnsemblPlants" id="Solyc12g035865.1.1"/>
    </source>
</evidence>
<dbReference type="AlphaFoldDB" id="A0A3Q7J6Y2"/>
<keyword evidence="4" id="KW-1185">Reference proteome</keyword>
<proteinExistence type="predicted"/>
<reference evidence="3" key="2">
    <citation type="submission" date="2019-01" db="UniProtKB">
        <authorList>
            <consortium name="EnsemblPlants"/>
        </authorList>
    </citation>
    <scope>IDENTIFICATION</scope>
    <source>
        <strain evidence="3">cv. Heinz 1706</strain>
    </source>
</reference>
<reference evidence="3" key="1">
    <citation type="journal article" date="2012" name="Nature">
        <title>The tomato genome sequence provides insights into fleshy fruit evolution.</title>
        <authorList>
            <consortium name="Tomato Genome Consortium"/>
        </authorList>
    </citation>
    <scope>NUCLEOTIDE SEQUENCE [LARGE SCALE GENOMIC DNA]</scope>
    <source>
        <strain evidence="3">cv. Heinz 1706</strain>
    </source>
</reference>
<dbReference type="Gramene" id="Solyc12g035865.1.1">
    <property type="protein sequence ID" value="Solyc12g035865.1.1"/>
    <property type="gene ID" value="Solyc12g035865.1"/>
</dbReference>
<dbReference type="EnsemblPlants" id="Solyc12g035865.1.1">
    <property type="protein sequence ID" value="Solyc12g035865.1.1"/>
    <property type="gene ID" value="Solyc12g035865.1"/>
</dbReference>
<dbReference type="InterPro" id="IPR058331">
    <property type="entry name" value="DUF8018"/>
</dbReference>
<dbReference type="Pfam" id="PF26057">
    <property type="entry name" value="DUF8018"/>
    <property type="match status" value="1"/>
</dbReference>
<dbReference type="Proteomes" id="UP000004994">
    <property type="component" value="Chromosome 12"/>
</dbReference>
<dbReference type="InterPro" id="IPR052694">
    <property type="entry name" value="Mt_uS3-like"/>
</dbReference>